<evidence type="ECO:0000259" key="11">
    <source>
        <dbReference type="Pfam" id="PF01529"/>
    </source>
</evidence>
<dbReference type="GO" id="GO:0019706">
    <property type="term" value="F:protein-cysteine S-palmitoyltransferase activity"/>
    <property type="evidence" value="ECO:0007669"/>
    <property type="project" value="UniProtKB-EC"/>
</dbReference>
<name>B9WES5_CANDC</name>
<reference evidence="13 14" key="1">
    <citation type="journal article" date="2009" name="Genome Res.">
        <title>Comparative genomics of the fungal pathogens Candida dubliniensis and Candida albicans.</title>
        <authorList>
            <person name="Jackson A.P."/>
            <person name="Gamble J.A."/>
            <person name="Yeomans T."/>
            <person name="Moran G.P."/>
            <person name="Saunders D."/>
            <person name="Harris D."/>
            <person name="Aslett M."/>
            <person name="Barrell J.F."/>
            <person name="Butler G."/>
            <person name="Citiulo F."/>
            <person name="Coleman D.C."/>
            <person name="de Groot P.W.J."/>
            <person name="Goodwin T.J."/>
            <person name="Quail M.A."/>
            <person name="McQuillan J."/>
            <person name="Munro C.A."/>
            <person name="Pain A."/>
            <person name="Poulter R.T."/>
            <person name="Rajandream M.A."/>
            <person name="Renauld H."/>
            <person name="Spiering M.J."/>
            <person name="Tivey A."/>
            <person name="Gow N.A.R."/>
            <person name="Barrell B."/>
            <person name="Sullivan D.J."/>
            <person name="Berriman M."/>
        </authorList>
    </citation>
    <scope>NUCLEOTIDE SEQUENCE [LARGE SCALE GENOMIC DNA]</scope>
    <source>
        <strain evidence="14">CD36 / ATCC MYA-646 / CBS 7987 / NCPF 3949 / NRRL Y-17841</strain>
    </source>
</reference>
<dbReference type="RefSeq" id="XP_002419592.1">
    <property type="nucleotide sequence ID" value="XM_002419547.1"/>
</dbReference>
<sequence length="384" mass="44692">MAAILYKYSMINSNNNGNSILKSLETSCCFLATLFPKVFCTLVLTWSLYVLLFIFPNYIKSSLNLTILNIIGIILYVLCIITYYKIILIGPGSPLDYPELRINNLNRMIDENPYNSNNDDPIDLPPESMIIHTMKVNGNQGYRYCTKCSVWKPDRSHHCSSSGKCILKMDHYCPWFSTCIGFYNYKFFIQFLSYVAIYCWFLFIISARILYKFITQGLFEDEILSLNLVAVLILSFAFAIAVSVFAIFSIYLCCKNLTTIEFQEKRCNYRGHANDERFNYEFDNNGKRKKLNTNIFDLGVMENWKSVMGPNWITWLLPITVATITTTTTTPIISEEDFNNGINFKVNEEIYTKYLHNAELQQQLNQQLSNYKDRLRRERQANMV</sequence>
<accession>B9WES5</accession>
<dbReference type="EC" id="2.3.1.225" evidence="10"/>
<keyword evidence="8 10" id="KW-0012">Acyltransferase</keyword>
<evidence type="ECO:0000313" key="13">
    <source>
        <dbReference type="EMBL" id="CAX43187.1"/>
    </source>
</evidence>
<dbReference type="OrthoDB" id="302728at2759"/>
<dbReference type="HOGENOM" id="CLU_027721_0_0_1"/>
<feature type="transmembrane region" description="Helical" evidence="10">
    <location>
        <begin position="34"/>
        <end position="55"/>
    </location>
</feature>
<comment type="subcellular location">
    <subcellularLocation>
        <location evidence="1">Membrane</location>
        <topology evidence="1">Multi-pass membrane protein</topology>
    </subcellularLocation>
</comment>
<dbReference type="InterPro" id="IPR001594">
    <property type="entry name" value="Palmitoyltrfase_DHHC"/>
</dbReference>
<dbReference type="GeneID" id="8046978"/>
<dbReference type="InterPro" id="IPR039859">
    <property type="entry name" value="PFA4/ZDH16/20/ERF2-like"/>
</dbReference>
<feature type="transmembrane region" description="Helical" evidence="10">
    <location>
        <begin position="223"/>
        <end position="252"/>
    </location>
</feature>
<evidence type="ECO:0000256" key="4">
    <source>
        <dbReference type="ARBA" id="ARBA00022989"/>
    </source>
</evidence>
<dbReference type="PANTHER" id="PTHR12246">
    <property type="entry name" value="PALMITOYLTRANSFERASE ZDHHC16"/>
    <property type="match status" value="1"/>
</dbReference>
<evidence type="ECO:0000256" key="8">
    <source>
        <dbReference type="ARBA" id="ARBA00023315"/>
    </source>
</evidence>
<comment type="similarity">
    <text evidence="10">Belongs to the DHHC palmitoyltransferase family.</text>
</comment>
<organism evidence="13 14">
    <name type="scientific">Candida dubliniensis (strain CD36 / ATCC MYA-646 / CBS 7987 / NCPF 3949 / NRRL Y-17841)</name>
    <name type="common">Yeast</name>
    <dbReference type="NCBI Taxonomy" id="573826"/>
    <lineage>
        <taxon>Eukaryota</taxon>
        <taxon>Fungi</taxon>
        <taxon>Dikarya</taxon>
        <taxon>Ascomycota</taxon>
        <taxon>Saccharomycotina</taxon>
        <taxon>Pichiomycetes</taxon>
        <taxon>Debaryomycetaceae</taxon>
        <taxon>Candida/Lodderomyces clade</taxon>
        <taxon>Candida</taxon>
    </lineage>
</organism>
<dbReference type="CGD" id="CAL0000164590">
    <property type="gene designation" value="Cd36_86920"/>
</dbReference>
<keyword evidence="5 10" id="KW-0472">Membrane</keyword>
<feature type="domain" description="Palmitoyltransferase DHHC" evidence="11">
    <location>
        <begin position="141"/>
        <end position="265"/>
    </location>
</feature>
<protein>
    <recommendedName>
        <fullName evidence="10">Palmitoyltransferase</fullName>
        <ecNumber evidence="10">2.3.1.225</ecNumber>
    </recommendedName>
</protein>
<dbReference type="EMBL" id="FM992690">
    <property type="protein sequence ID" value="CAX43187.1"/>
    <property type="molecule type" value="Genomic_DNA"/>
</dbReference>
<dbReference type="eggNOG" id="KOG1315">
    <property type="taxonomic scope" value="Eukaryota"/>
</dbReference>
<dbReference type="KEGG" id="cdu:CD36_86920"/>
<keyword evidence="7" id="KW-0449">Lipoprotein</keyword>
<feature type="transmembrane region" description="Helical" evidence="10">
    <location>
        <begin position="67"/>
        <end position="87"/>
    </location>
</feature>
<gene>
    <name evidence="12" type="ordered locus">Cd36_86920</name>
    <name evidence="13" type="ORF">CD36_86920</name>
</gene>
<evidence type="ECO:0000256" key="5">
    <source>
        <dbReference type="ARBA" id="ARBA00023136"/>
    </source>
</evidence>
<evidence type="ECO:0000256" key="6">
    <source>
        <dbReference type="ARBA" id="ARBA00023139"/>
    </source>
</evidence>
<keyword evidence="14" id="KW-1185">Reference proteome</keyword>
<evidence type="ECO:0000313" key="14">
    <source>
        <dbReference type="Proteomes" id="UP000002605"/>
    </source>
</evidence>
<keyword evidence="4 10" id="KW-1133">Transmembrane helix</keyword>
<dbReference type="PROSITE" id="PS50216">
    <property type="entry name" value="DHHC"/>
    <property type="match status" value="1"/>
</dbReference>
<dbReference type="Proteomes" id="UP000002605">
    <property type="component" value="Chromosome 3"/>
</dbReference>
<dbReference type="AlphaFoldDB" id="B9WES5"/>
<dbReference type="GO" id="GO:0016020">
    <property type="term" value="C:membrane"/>
    <property type="evidence" value="ECO:0007669"/>
    <property type="project" value="UniProtKB-SubCell"/>
</dbReference>
<dbReference type="VEuPathDB" id="FungiDB:CD36_86920"/>
<feature type="transmembrane region" description="Helical" evidence="10">
    <location>
        <begin position="191"/>
        <end position="211"/>
    </location>
</feature>
<keyword evidence="2 10" id="KW-0808">Transferase</keyword>
<dbReference type="Pfam" id="PF01529">
    <property type="entry name" value="DHHC"/>
    <property type="match status" value="1"/>
</dbReference>
<comment type="catalytic activity">
    <reaction evidence="9 10">
        <text>L-cysteinyl-[protein] + hexadecanoyl-CoA = S-hexadecanoyl-L-cysteinyl-[protein] + CoA</text>
        <dbReference type="Rhea" id="RHEA:36683"/>
        <dbReference type="Rhea" id="RHEA-COMP:10131"/>
        <dbReference type="Rhea" id="RHEA-COMP:11032"/>
        <dbReference type="ChEBI" id="CHEBI:29950"/>
        <dbReference type="ChEBI" id="CHEBI:57287"/>
        <dbReference type="ChEBI" id="CHEBI:57379"/>
        <dbReference type="ChEBI" id="CHEBI:74151"/>
        <dbReference type="EC" id="2.3.1.225"/>
    </reaction>
</comment>
<evidence type="ECO:0000313" key="12">
    <source>
        <dbReference type="CGD" id="CAL0000164590"/>
    </source>
</evidence>
<keyword evidence="3 10" id="KW-0812">Transmembrane</keyword>
<keyword evidence="6" id="KW-0564">Palmitate</keyword>
<evidence type="ECO:0000256" key="7">
    <source>
        <dbReference type="ARBA" id="ARBA00023288"/>
    </source>
</evidence>
<comment type="domain">
    <text evidence="10">The DHHC domain is required for palmitoyltransferase activity.</text>
</comment>
<evidence type="ECO:0000256" key="2">
    <source>
        <dbReference type="ARBA" id="ARBA00022679"/>
    </source>
</evidence>
<evidence type="ECO:0000256" key="10">
    <source>
        <dbReference type="RuleBase" id="RU079119"/>
    </source>
</evidence>
<proteinExistence type="inferred from homology"/>
<evidence type="ECO:0000256" key="9">
    <source>
        <dbReference type="ARBA" id="ARBA00048048"/>
    </source>
</evidence>
<evidence type="ECO:0000256" key="3">
    <source>
        <dbReference type="ARBA" id="ARBA00022692"/>
    </source>
</evidence>
<evidence type="ECO:0000256" key="1">
    <source>
        <dbReference type="ARBA" id="ARBA00004141"/>
    </source>
</evidence>